<dbReference type="Gene3D" id="2.40.10.220">
    <property type="entry name" value="predicted glycosyltransferase like domains"/>
    <property type="match status" value="1"/>
</dbReference>
<evidence type="ECO:0000313" key="2">
    <source>
        <dbReference type="EMBL" id="SIQ57634.1"/>
    </source>
</evidence>
<dbReference type="Pfam" id="PF07238">
    <property type="entry name" value="PilZ"/>
    <property type="match status" value="1"/>
</dbReference>
<evidence type="ECO:0000259" key="1">
    <source>
        <dbReference type="Pfam" id="PF07238"/>
    </source>
</evidence>
<proteinExistence type="predicted"/>
<sequence length="112" mass="12613">MDDRRQHSRHTTQLNIEALDLHSGRRLGRVVDLSEDGFMLISETPPEADSVWECRLVLDQPLDGIHEIRVGADCLWSRAGEPGHSGWCGFHIIDLADDQITPLALLLRHLQA</sequence>
<gene>
    <name evidence="2" type="ORF">SAMN05878282_105236</name>
</gene>
<name>A0A1N7FXH3_AQUAC</name>
<protein>
    <submittedName>
        <fullName evidence="2">PilZ domain-containing protein</fullName>
    </submittedName>
</protein>
<dbReference type="RefSeq" id="WP_076426935.1">
    <property type="nucleotide sequence ID" value="NZ_FTMP01000005.1"/>
</dbReference>
<organism evidence="2 3">
    <name type="scientific">Aquipseudomonas alcaligenes</name>
    <name type="common">Pseudomonas alcaligenes</name>
    <dbReference type="NCBI Taxonomy" id="43263"/>
    <lineage>
        <taxon>Bacteria</taxon>
        <taxon>Pseudomonadati</taxon>
        <taxon>Pseudomonadota</taxon>
        <taxon>Gammaproteobacteria</taxon>
        <taxon>Pseudomonadales</taxon>
        <taxon>Pseudomonadaceae</taxon>
        <taxon>Aquipseudomonas</taxon>
    </lineage>
</organism>
<dbReference type="AlphaFoldDB" id="A0A1N7FXH3"/>
<dbReference type="InterPro" id="IPR009875">
    <property type="entry name" value="PilZ_domain"/>
</dbReference>
<reference evidence="2 3" key="1">
    <citation type="submission" date="2017-01" db="EMBL/GenBank/DDBJ databases">
        <authorList>
            <person name="Mah S.A."/>
            <person name="Swanson W.J."/>
            <person name="Moy G.W."/>
            <person name="Vacquier V.D."/>
        </authorList>
    </citation>
    <scope>NUCLEOTIDE SEQUENCE [LARGE SCALE GENOMIC DNA]</scope>
    <source>
        <strain evidence="2 3">RU36E</strain>
    </source>
</reference>
<accession>A0A1N7FXH3</accession>
<dbReference type="EMBL" id="FTMP01000005">
    <property type="protein sequence ID" value="SIQ57634.1"/>
    <property type="molecule type" value="Genomic_DNA"/>
</dbReference>
<dbReference type="Proteomes" id="UP000185841">
    <property type="component" value="Unassembled WGS sequence"/>
</dbReference>
<feature type="domain" description="PilZ" evidence="1">
    <location>
        <begin position="3"/>
        <end position="103"/>
    </location>
</feature>
<dbReference type="SUPFAM" id="SSF141371">
    <property type="entry name" value="PilZ domain-like"/>
    <property type="match status" value="1"/>
</dbReference>
<evidence type="ECO:0000313" key="3">
    <source>
        <dbReference type="Proteomes" id="UP000185841"/>
    </source>
</evidence>
<dbReference type="GO" id="GO:0035438">
    <property type="term" value="F:cyclic-di-GMP binding"/>
    <property type="evidence" value="ECO:0007669"/>
    <property type="project" value="InterPro"/>
</dbReference>